<evidence type="ECO:0000256" key="7">
    <source>
        <dbReference type="SAM" id="MobiDB-lite"/>
    </source>
</evidence>
<evidence type="ECO:0000256" key="2">
    <source>
        <dbReference type="ARBA" id="ARBA00009173"/>
    </source>
</evidence>
<reference evidence="10" key="2">
    <citation type="submission" date="2017-07" db="EMBL/GenBank/DDBJ databases">
        <authorList>
            <person name="Gomez-Gil B."/>
            <person name="Enciso-Ibarra K."/>
        </authorList>
    </citation>
    <scope>NUCLEOTIDE SEQUENCE</scope>
    <source>
        <strain evidence="10">CAIM 1827</strain>
    </source>
</reference>
<feature type="region of interest" description="Disordered" evidence="7">
    <location>
        <begin position="263"/>
        <end position="294"/>
    </location>
</feature>
<keyword evidence="5" id="KW-0408">Iron</keyword>
<keyword evidence="6" id="KW-0411">Iron-sulfur</keyword>
<keyword evidence="3" id="KW-0004">4Fe-4S</keyword>
<keyword evidence="4" id="KW-0479">Metal-binding</keyword>
<dbReference type="Proteomes" id="UP000215999">
    <property type="component" value="Unassembled WGS sequence"/>
</dbReference>
<dbReference type="GO" id="GO:0008137">
    <property type="term" value="F:NADH dehydrogenase (ubiquinone) activity"/>
    <property type="evidence" value="ECO:0007669"/>
    <property type="project" value="InterPro"/>
</dbReference>
<dbReference type="PROSITE" id="PS01150">
    <property type="entry name" value="COMPLEX1_20K"/>
    <property type="match status" value="1"/>
</dbReference>
<dbReference type="Pfam" id="PF01058">
    <property type="entry name" value="Oxidored_q6"/>
    <property type="match status" value="1"/>
</dbReference>
<evidence type="ECO:0000256" key="5">
    <source>
        <dbReference type="ARBA" id="ARBA00023004"/>
    </source>
</evidence>
<evidence type="ECO:0000256" key="1">
    <source>
        <dbReference type="ARBA" id="ARBA00001966"/>
    </source>
</evidence>
<evidence type="ECO:0000259" key="8">
    <source>
        <dbReference type="Pfam" id="PF01058"/>
    </source>
</evidence>
<dbReference type="RefSeq" id="WP_094956587.1">
    <property type="nucleotide sequence ID" value="NZ_JAKJUC010000017.1"/>
</dbReference>
<dbReference type="Proteomes" id="UP001170624">
    <property type="component" value="Unassembled WGS sequence"/>
</dbReference>
<dbReference type="GO" id="GO:0016491">
    <property type="term" value="F:oxidoreductase activity"/>
    <property type="evidence" value="ECO:0007669"/>
    <property type="project" value="UniProtKB-KW"/>
</dbReference>
<evidence type="ECO:0000256" key="6">
    <source>
        <dbReference type="ARBA" id="ARBA00023014"/>
    </source>
</evidence>
<feature type="domain" description="NADH:ubiquinone oxidoreductase-like 20kDa subunit" evidence="8">
    <location>
        <begin position="49"/>
        <end position="158"/>
    </location>
</feature>
<comment type="similarity">
    <text evidence="2">Belongs to the complex I 20 kDa subunit family.</text>
</comment>
<dbReference type="InterPro" id="IPR006137">
    <property type="entry name" value="NADH_UbQ_OxRdtase-like_20kDa"/>
</dbReference>
<dbReference type="EC" id="1.-.-.-" evidence="9"/>
<evidence type="ECO:0000313" key="10">
    <source>
        <dbReference type="EMBL" id="OZS44659.1"/>
    </source>
</evidence>
<accession>A0AAW7YAG5</accession>
<reference evidence="9" key="3">
    <citation type="submission" date="2023-07" db="EMBL/GenBank/DDBJ databases">
        <title>Genome content predicts the carbon catabolic preferences of heterotrophic bacteria.</title>
        <authorList>
            <person name="Gralka M."/>
        </authorList>
    </citation>
    <scope>NUCLEOTIDE SEQUENCE</scope>
    <source>
        <strain evidence="9">G2M05</strain>
    </source>
</reference>
<dbReference type="EMBL" id="JAUOPU010000042">
    <property type="protein sequence ID" value="MDO6545221.1"/>
    <property type="molecule type" value="Genomic_DNA"/>
</dbReference>
<dbReference type="InterPro" id="IPR052375">
    <property type="entry name" value="Complex_I_20kDa-like"/>
</dbReference>
<evidence type="ECO:0000313" key="9">
    <source>
        <dbReference type="EMBL" id="MDO6545221.1"/>
    </source>
</evidence>
<dbReference type="PANTHER" id="PTHR42989">
    <property type="entry name" value="HYDROGENASE-4 COMPONENT I"/>
    <property type="match status" value="1"/>
</dbReference>
<protein>
    <submittedName>
        <fullName evidence="10">Hydrogenase</fullName>
    </submittedName>
    <submittedName>
        <fullName evidence="9">NADH-quinone oxidoreductase subunit B family protein</fullName>
        <ecNumber evidence="9">1.-.-.-</ecNumber>
    </submittedName>
</protein>
<name>A0AAW7YAG5_9GAMM</name>
<evidence type="ECO:0000313" key="11">
    <source>
        <dbReference type="Proteomes" id="UP000215999"/>
    </source>
</evidence>
<gene>
    <name evidence="10" type="ORF">ASV53_07050</name>
    <name evidence="9" type="ORF">Q4568_22010</name>
</gene>
<dbReference type="GO" id="GO:0046872">
    <property type="term" value="F:metal ion binding"/>
    <property type="evidence" value="ECO:0007669"/>
    <property type="project" value="UniProtKB-KW"/>
</dbReference>
<feature type="compositionally biased region" description="Polar residues" evidence="7">
    <location>
        <begin position="263"/>
        <end position="278"/>
    </location>
</feature>
<evidence type="ECO:0000256" key="3">
    <source>
        <dbReference type="ARBA" id="ARBA00022485"/>
    </source>
</evidence>
<dbReference type="InterPro" id="IPR006138">
    <property type="entry name" value="NADH_UQ_OxRdtase_20Kd_su"/>
</dbReference>
<dbReference type="GO" id="GO:0048038">
    <property type="term" value="F:quinone binding"/>
    <property type="evidence" value="ECO:0007669"/>
    <property type="project" value="InterPro"/>
</dbReference>
<reference evidence="10 11" key="1">
    <citation type="journal article" date="2016" name="Antonie Van Leeuwenhoek">
        <title>Photobacterium sanguinicancri sp. nov. isolated from marine animals.</title>
        <authorList>
            <person name="Gomez-Gil B."/>
            <person name="Roque A."/>
            <person name="Rotllant G."/>
            <person name="Romalde J.L."/>
            <person name="Doce A."/>
            <person name="Eggermont M."/>
            <person name="Defoirdt T."/>
        </authorList>
    </citation>
    <scope>NUCLEOTIDE SEQUENCE [LARGE SCALE GENOMIC DNA]</scope>
    <source>
        <strain evidence="10 11">CAIM 1827</strain>
    </source>
</reference>
<keyword evidence="11" id="KW-1185">Reference proteome</keyword>
<dbReference type="PANTHER" id="PTHR42989:SF1">
    <property type="entry name" value="FORMATE HYDROGENLYASE SUBUNIT 7-RELATED"/>
    <property type="match status" value="1"/>
</dbReference>
<keyword evidence="9" id="KW-0560">Oxidoreductase</keyword>
<proteinExistence type="inferred from homology"/>
<dbReference type="SUPFAM" id="SSF56770">
    <property type="entry name" value="HydA/Nqo6-like"/>
    <property type="match status" value="1"/>
</dbReference>
<evidence type="ECO:0000256" key="4">
    <source>
        <dbReference type="ARBA" id="ARBA00022723"/>
    </source>
</evidence>
<dbReference type="EMBL" id="NOIF01000030">
    <property type="protein sequence ID" value="OZS44659.1"/>
    <property type="molecule type" value="Genomic_DNA"/>
</dbReference>
<comment type="cofactor">
    <cofactor evidence="1">
        <name>[4Fe-4S] cluster</name>
        <dbReference type="ChEBI" id="CHEBI:49883"/>
    </cofactor>
</comment>
<comment type="caution">
    <text evidence="9">The sequence shown here is derived from an EMBL/GenBank/DDBJ whole genome shotgun (WGS) entry which is preliminary data.</text>
</comment>
<dbReference type="Gene3D" id="3.40.50.12280">
    <property type="match status" value="1"/>
</dbReference>
<dbReference type="GO" id="GO:0051539">
    <property type="term" value="F:4 iron, 4 sulfur cluster binding"/>
    <property type="evidence" value="ECO:0007669"/>
    <property type="project" value="UniProtKB-KW"/>
</dbReference>
<organism evidence="9 12">
    <name type="scientific">Photobacterium sanguinicancri</name>
    <dbReference type="NCBI Taxonomy" id="875932"/>
    <lineage>
        <taxon>Bacteria</taxon>
        <taxon>Pseudomonadati</taxon>
        <taxon>Pseudomonadota</taxon>
        <taxon>Gammaproteobacteria</taxon>
        <taxon>Vibrionales</taxon>
        <taxon>Vibrionaceae</taxon>
        <taxon>Photobacterium</taxon>
    </lineage>
</organism>
<sequence>MKGIKKIVGTAHTAAQPLELDPHAAKLKSTLLNDIKRSAYVYRVDCGGCNACEIEIFAATTPVFDTERFGIKVVASPRHADILLFTGAVTRPMRMPALRAYEAAPDPKIVVSYGACGCDGGIFHDLYGVWGGTDKIIPVDVYIPGCPPTPAATIYGFAMALGLLDQKLKAEVHFEDPTERVTLKHTGIPLELKVLIEREARLLAGYRHGQQIADEFMDLLVSCTPDDVDSKVNQFMVEKNDPRLHEIIESLYRVSLAHMSGQSIGEQASGATPNSATKSAEKTKQSESTELVTD</sequence>
<dbReference type="AlphaFoldDB" id="A0AAW7YAG5"/>
<dbReference type="NCBIfam" id="NF005012">
    <property type="entry name" value="PRK06411.1"/>
    <property type="match status" value="1"/>
</dbReference>
<evidence type="ECO:0000313" key="12">
    <source>
        <dbReference type="Proteomes" id="UP001170624"/>
    </source>
</evidence>